<organism evidence="8 9">
    <name type="scientific">Candidatus Korarchaeum cryptofilum</name>
    <dbReference type="NCBI Taxonomy" id="498846"/>
    <lineage>
        <taxon>Archaea</taxon>
        <taxon>Thermoproteota</taxon>
        <taxon>Candidatus Korarchaeia</taxon>
        <taxon>Candidatus Korarchaeales</taxon>
        <taxon>Candidatus Korarchaeaceae</taxon>
        <taxon>Candidatus Korarchaeum</taxon>
    </lineage>
</organism>
<protein>
    <submittedName>
        <fullName evidence="8">Metal transporter</fullName>
    </submittedName>
</protein>
<evidence type="ECO:0000256" key="5">
    <source>
        <dbReference type="ARBA" id="ARBA00022989"/>
    </source>
</evidence>
<dbReference type="RefSeq" id="WP_125741068.1">
    <property type="nucleotide sequence ID" value="NZ_RCOR01000018.1"/>
</dbReference>
<dbReference type="InterPro" id="IPR002751">
    <property type="entry name" value="CbiM/NikMN"/>
</dbReference>
<reference evidence="8 9" key="1">
    <citation type="submission" date="2018-10" db="EMBL/GenBank/DDBJ databases">
        <title>Co-occurring genomic capacity for anaerobic methane metabolism and dissimilatory sulfite reduction discovered in the Korarchaeota.</title>
        <authorList>
            <person name="Mckay L.J."/>
            <person name="Dlakic M."/>
            <person name="Fields M.W."/>
            <person name="Delmont T.O."/>
            <person name="Eren A.M."/>
            <person name="Jay Z.J."/>
            <person name="Klingelsmith K.B."/>
            <person name="Rusch D.B."/>
            <person name="Inskeep W.P."/>
        </authorList>
    </citation>
    <scope>NUCLEOTIDE SEQUENCE [LARGE SCALE GENOMIC DNA]</scope>
    <source>
        <strain evidence="8 9">WS</strain>
    </source>
</reference>
<dbReference type="PANTHER" id="PTHR34229">
    <property type="entry name" value="METAL TRANSPORT PROTEIN HI_1621-RELATED"/>
    <property type="match status" value="1"/>
</dbReference>
<evidence type="ECO:0000256" key="1">
    <source>
        <dbReference type="ARBA" id="ARBA00004651"/>
    </source>
</evidence>
<evidence type="ECO:0000256" key="6">
    <source>
        <dbReference type="ARBA" id="ARBA00023136"/>
    </source>
</evidence>
<dbReference type="AlphaFoldDB" id="A0A3R9Q9G3"/>
<feature type="transmembrane region" description="Helical" evidence="7">
    <location>
        <begin position="7"/>
        <end position="26"/>
    </location>
</feature>
<dbReference type="EMBL" id="RCOR01000018">
    <property type="protein sequence ID" value="RSN69510.1"/>
    <property type="molecule type" value="Genomic_DNA"/>
</dbReference>
<feature type="transmembrane region" description="Helical" evidence="7">
    <location>
        <begin position="168"/>
        <end position="192"/>
    </location>
</feature>
<feature type="transmembrane region" description="Helical" evidence="7">
    <location>
        <begin position="103"/>
        <end position="123"/>
    </location>
</feature>
<keyword evidence="2" id="KW-0813">Transport</keyword>
<evidence type="ECO:0000313" key="9">
    <source>
        <dbReference type="Proteomes" id="UP000278149"/>
    </source>
</evidence>
<keyword evidence="6 7" id="KW-0472">Membrane</keyword>
<evidence type="ECO:0000313" key="8">
    <source>
        <dbReference type="EMBL" id="RSN69510.1"/>
    </source>
</evidence>
<feature type="transmembrane region" description="Helical" evidence="7">
    <location>
        <begin position="38"/>
        <end position="58"/>
    </location>
</feature>
<evidence type="ECO:0000256" key="7">
    <source>
        <dbReference type="SAM" id="Phobius"/>
    </source>
</evidence>
<dbReference type="Proteomes" id="UP000278149">
    <property type="component" value="Unassembled WGS sequence"/>
</dbReference>
<evidence type="ECO:0000256" key="3">
    <source>
        <dbReference type="ARBA" id="ARBA00022475"/>
    </source>
</evidence>
<comment type="caution">
    <text evidence="8">The sequence shown here is derived from an EMBL/GenBank/DDBJ whole genome shotgun (WGS) entry which is preliminary data.</text>
</comment>
<keyword evidence="4 7" id="KW-0812">Transmembrane</keyword>
<keyword evidence="3" id="KW-1003">Cell membrane</keyword>
<evidence type="ECO:0000256" key="4">
    <source>
        <dbReference type="ARBA" id="ARBA00022692"/>
    </source>
</evidence>
<accession>A0A3R9Q9G3</accession>
<dbReference type="Pfam" id="PF01891">
    <property type="entry name" value="CbiM"/>
    <property type="match status" value="1"/>
</dbReference>
<comment type="subcellular location">
    <subcellularLocation>
        <location evidence="1">Cell membrane</location>
        <topology evidence="1">Multi-pass membrane protein</topology>
    </subcellularLocation>
</comment>
<evidence type="ECO:0000256" key="2">
    <source>
        <dbReference type="ARBA" id="ARBA00022448"/>
    </source>
</evidence>
<dbReference type="GO" id="GO:0000041">
    <property type="term" value="P:transition metal ion transport"/>
    <property type="evidence" value="ECO:0007669"/>
    <property type="project" value="InterPro"/>
</dbReference>
<dbReference type="Gene3D" id="1.10.1760.20">
    <property type="match status" value="1"/>
</dbReference>
<feature type="transmembrane region" description="Helical" evidence="7">
    <location>
        <begin position="135"/>
        <end position="156"/>
    </location>
</feature>
<gene>
    <name evidence="8" type="ORF">D9Q81_02585</name>
</gene>
<dbReference type="GO" id="GO:0005886">
    <property type="term" value="C:plasma membrane"/>
    <property type="evidence" value="ECO:0007669"/>
    <property type="project" value="UniProtKB-SubCell"/>
</dbReference>
<name>A0A3R9Q9G3_9CREN</name>
<keyword evidence="5 7" id="KW-1133">Transmembrane helix</keyword>
<dbReference type="PANTHER" id="PTHR34229:SF1">
    <property type="entry name" value="METAL TRANSPORT PROTEIN HI_1621-RELATED"/>
    <property type="match status" value="1"/>
</dbReference>
<proteinExistence type="predicted"/>
<sequence length="202" mass="21292">MHIPDGFLDPLVSLSLYVISLAIVIYSGRKYFKEGGSVYYLSVMAAAIFAAQMLNWPIPGGTSAHFVGGAFASIFLGPFGACLAMFMNLVVQCLLMGDGGITALGANAFNMAVVDVFAGYAIYKASLKYLGRKFLAAFLGGWIGITLAAVTCGFELGLSPSFGYPLSITVPVMGIWHLALGVIEGIATGLLVKYLSLRGLIK</sequence>
<feature type="transmembrane region" description="Helical" evidence="7">
    <location>
        <begin position="70"/>
        <end position="91"/>
    </location>
</feature>